<dbReference type="InterPro" id="IPR008972">
    <property type="entry name" value="Cupredoxin"/>
</dbReference>
<dbReference type="GO" id="GO:0042773">
    <property type="term" value="P:ATP synthesis coupled electron transport"/>
    <property type="evidence" value="ECO:0007669"/>
    <property type="project" value="TreeGrafter"/>
</dbReference>
<dbReference type="PROSITE" id="PS50857">
    <property type="entry name" value="COX2_CUA"/>
    <property type="match status" value="1"/>
</dbReference>
<evidence type="ECO:0000256" key="12">
    <source>
        <dbReference type="ARBA" id="ARBA00022982"/>
    </source>
</evidence>
<geneLocation type="mitochondrion" evidence="22"/>
<evidence type="ECO:0000256" key="3">
    <source>
        <dbReference type="ARBA" id="ARBA00011164"/>
    </source>
</evidence>
<keyword evidence="12 18" id="KW-0249">Electron transport</keyword>
<organism evidence="22">
    <name type="scientific">Trialeurodes vaporariorum</name>
    <name type="common">Greenhouse whitefly</name>
    <name type="synonym">Aleyrodes vaporariorum</name>
    <dbReference type="NCBI Taxonomy" id="88556"/>
    <lineage>
        <taxon>Eukaryota</taxon>
        <taxon>Metazoa</taxon>
        <taxon>Ecdysozoa</taxon>
        <taxon>Arthropoda</taxon>
        <taxon>Hexapoda</taxon>
        <taxon>Insecta</taxon>
        <taxon>Pterygota</taxon>
        <taxon>Neoptera</taxon>
        <taxon>Paraneoptera</taxon>
        <taxon>Hemiptera</taxon>
        <taxon>Sternorrhyncha</taxon>
        <taxon>Aleyrodoidea</taxon>
        <taxon>Aleyrodidae</taxon>
        <taxon>Aleyrodinae</taxon>
        <taxon>Trialeurodes</taxon>
    </lineage>
</organism>
<dbReference type="Pfam" id="PF00116">
    <property type="entry name" value="COX2"/>
    <property type="match status" value="1"/>
</dbReference>
<keyword evidence="5 18" id="KW-0813">Transport</keyword>
<feature type="transmembrane region" description="Helical" evidence="19">
    <location>
        <begin position="21"/>
        <end position="43"/>
    </location>
</feature>
<evidence type="ECO:0000256" key="13">
    <source>
        <dbReference type="ARBA" id="ARBA00022989"/>
    </source>
</evidence>
<dbReference type="GO" id="GO:0004129">
    <property type="term" value="F:cytochrome-c oxidase activity"/>
    <property type="evidence" value="ECO:0007669"/>
    <property type="project" value="UniProtKB-EC"/>
</dbReference>
<evidence type="ECO:0000313" key="22">
    <source>
        <dbReference type="EMBL" id="AAU14222.1"/>
    </source>
</evidence>
<evidence type="ECO:0000256" key="14">
    <source>
        <dbReference type="ARBA" id="ARBA00023008"/>
    </source>
</evidence>
<evidence type="ECO:0000256" key="2">
    <source>
        <dbReference type="ARBA" id="ARBA00007866"/>
    </source>
</evidence>
<protein>
    <recommendedName>
        <fullName evidence="4 18">Cytochrome c oxidase subunit 2</fullName>
    </recommendedName>
</protein>
<dbReference type="PRINTS" id="PR01166">
    <property type="entry name" value="CYCOXIDASEII"/>
</dbReference>
<keyword evidence="16 18" id="KW-0472">Membrane</keyword>
<dbReference type="SUPFAM" id="SSF49503">
    <property type="entry name" value="Cupredoxins"/>
    <property type="match status" value="1"/>
</dbReference>
<dbReference type="InterPro" id="IPR034210">
    <property type="entry name" value="CcO_II_C"/>
</dbReference>
<name>Q674N8_TRIVP</name>
<dbReference type="InterPro" id="IPR036257">
    <property type="entry name" value="Cyt_c_oxidase_su2_TM_sf"/>
</dbReference>
<comment type="function">
    <text evidence="18">Component of the cytochrome c oxidase, the last enzyme in the mitochondrial electron transport chain which drives oxidative phosphorylation. The respiratory chain contains 3 multisubunit complexes succinate dehydrogenase (complex II, CII), ubiquinol-cytochrome c oxidoreductase (cytochrome b-c1 complex, complex III, CIII) and cytochrome c oxidase (complex IV, CIV), that cooperate to transfer electrons derived from NADH and succinate to molecular oxygen, creating an electrochemical gradient over the inner membrane that drives transmembrane transport and the ATP synthase. Cytochrome c oxidase is the component of the respiratory chain that catalyzes the reduction of oxygen to water. Electrons originating from reduced cytochrome c in the intermembrane space (IMS) are transferred via the dinuclear copper A center (CU(A)) of subunit 2 and heme A of subunit 1 to the active site in subunit 1, a binuclear center (BNC) formed by heme A3 and copper B (CU(B)). The BNC reduces molecular oxygen to 2 water molecules using 4 electrons from cytochrome c in the IMS and 4 protons from the mitochondrial matrix.</text>
</comment>
<keyword evidence="10" id="KW-0460">Magnesium</keyword>
<feature type="domain" description="Cytochrome oxidase subunit II transmembrane region profile" evidence="21">
    <location>
        <begin position="1"/>
        <end position="91"/>
    </location>
</feature>
<sequence length="221" mass="25783">MTTWLSLSFQDGSSYTMEYMTFFFDFSFMVILMVLVFVIYMLVFLTFGSLVNRFLLDNQFLEFLWTVFPVLIIFMLAFPSIRILYLMDEMKNPTLTFKALGHQWFWSYEYSDFKLFEFDSYMILGGMVRLLEVDNSLVIPLGLKIRLLISSFDVLHSWTVPSLGVKVDAVPGRLNQLNFTLNRLGVFYGQCSEICGVNHSFMPIAVEGVSMGDFKIWLYNF</sequence>
<dbReference type="GO" id="GO:0016491">
    <property type="term" value="F:oxidoreductase activity"/>
    <property type="evidence" value="ECO:0007669"/>
    <property type="project" value="InterPro"/>
</dbReference>
<dbReference type="InterPro" id="IPR045187">
    <property type="entry name" value="CcO_II"/>
</dbReference>
<evidence type="ECO:0000256" key="19">
    <source>
        <dbReference type="SAM" id="Phobius"/>
    </source>
</evidence>
<dbReference type="InterPro" id="IPR001505">
    <property type="entry name" value="Copper_CuA"/>
</dbReference>
<keyword evidence="15 18" id="KW-0496">Mitochondrion</keyword>
<feature type="transmembrane region" description="Helical" evidence="19">
    <location>
        <begin position="63"/>
        <end position="85"/>
    </location>
</feature>
<dbReference type="SUPFAM" id="SSF81464">
    <property type="entry name" value="Cytochrome c oxidase subunit II-like, transmembrane region"/>
    <property type="match status" value="1"/>
</dbReference>
<dbReference type="PROSITE" id="PS00078">
    <property type="entry name" value="COX2"/>
    <property type="match status" value="1"/>
</dbReference>
<evidence type="ECO:0000256" key="4">
    <source>
        <dbReference type="ARBA" id="ARBA00015946"/>
    </source>
</evidence>
<reference evidence="22" key="2">
    <citation type="journal article" date="2004" name="BMC Evol. Biol.">
        <title>Organization of the mitochondrial genomes of whiteflies, aphids, and psyllids (Hemiptera, Sternorrhyncha).</title>
        <authorList>
            <person name="Thao M.L."/>
            <person name="Baumann L."/>
            <person name="Baumann P."/>
        </authorList>
    </citation>
    <scope>NUCLEOTIDE SEQUENCE</scope>
</reference>
<dbReference type="InterPro" id="IPR002429">
    <property type="entry name" value="CcO_II-like_C"/>
</dbReference>
<dbReference type="Gene3D" id="2.60.40.420">
    <property type="entry name" value="Cupredoxins - blue copper proteins"/>
    <property type="match status" value="1"/>
</dbReference>
<evidence type="ECO:0000256" key="8">
    <source>
        <dbReference type="ARBA" id="ARBA00022723"/>
    </source>
</evidence>
<dbReference type="InterPro" id="IPR014222">
    <property type="entry name" value="Cyt_c_oxidase_su2"/>
</dbReference>
<feature type="domain" description="Cytochrome oxidase subunit II copper A binding" evidence="20">
    <location>
        <begin position="92"/>
        <end position="220"/>
    </location>
</feature>
<evidence type="ECO:0000259" key="21">
    <source>
        <dbReference type="PROSITE" id="PS50999"/>
    </source>
</evidence>
<comment type="catalytic activity">
    <reaction evidence="17">
        <text>4 Fe(II)-[cytochrome c] + O2 + 8 H(+)(in) = 4 Fe(III)-[cytochrome c] + 2 H2O + 4 H(+)(out)</text>
        <dbReference type="Rhea" id="RHEA:11436"/>
        <dbReference type="Rhea" id="RHEA-COMP:10350"/>
        <dbReference type="Rhea" id="RHEA-COMP:14399"/>
        <dbReference type="ChEBI" id="CHEBI:15377"/>
        <dbReference type="ChEBI" id="CHEBI:15378"/>
        <dbReference type="ChEBI" id="CHEBI:15379"/>
        <dbReference type="ChEBI" id="CHEBI:29033"/>
        <dbReference type="ChEBI" id="CHEBI:29034"/>
        <dbReference type="EC" id="7.1.1.9"/>
    </reaction>
    <physiologicalReaction direction="left-to-right" evidence="17">
        <dbReference type="Rhea" id="RHEA:11437"/>
    </physiologicalReaction>
</comment>
<evidence type="ECO:0000256" key="6">
    <source>
        <dbReference type="ARBA" id="ARBA00022660"/>
    </source>
</evidence>
<dbReference type="AlphaFoldDB" id="Q674N8"/>
<proteinExistence type="inferred from homology"/>
<evidence type="ECO:0000256" key="1">
    <source>
        <dbReference type="ARBA" id="ARBA00004448"/>
    </source>
</evidence>
<keyword evidence="11" id="KW-1278">Translocase</keyword>
<evidence type="ECO:0000256" key="11">
    <source>
        <dbReference type="ARBA" id="ARBA00022967"/>
    </source>
</evidence>
<comment type="subcellular location">
    <subcellularLocation>
        <location evidence="1 18">Mitochondrion inner membrane</location>
        <topology evidence="1 18">Multi-pass membrane protein</topology>
    </subcellularLocation>
</comment>
<dbReference type="PANTHER" id="PTHR22888:SF9">
    <property type="entry name" value="CYTOCHROME C OXIDASE SUBUNIT 2"/>
    <property type="match status" value="1"/>
</dbReference>
<dbReference type="EMBL" id="AY521265">
    <property type="protein sequence ID" value="AAU14222.1"/>
    <property type="molecule type" value="Genomic_DNA"/>
</dbReference>
<accession>Q674N8</accession>
<evidence type="ECO:0000259" key="20">
    <source>
        <dbReference type="PROSITE" id="PS50857"/>
    </source>
</evidence>
<evidence type="ECO:0000256" key="9">
    <source>
        <dbReference type="ARBA" id="ARBA00022792"/>
    </source>
</evidence>
<keyword evidence="8 18" id="KW-0479">Metal-binding</keyword>
<dbReference type="NCBIfam" id="TIGR02866">
    <property type="entry name" value="CoxB"/>
    <property type="match status" value="1"/>
</dbReference>
<dbReference type="GeneID" id="3074644"/>
<dbReference type="GO" id="GO:0005743">
    <property type="term" value="C:mitochondrial inner membrane"/>
    <property type="evidence" value="ECO:0007669"/>
    <property type="project" value="UniProtKB-SubCell"/>
</dbReference>
<dbReference type="GO" id="GO:0005507">
    <property type="term" value="F:copper ion binding"/>
    <property type="evidence" value="ECO:0007669"/>
    <property type="project" value="InterPro"/>
</dbReference>
<evidence type="ECO:0000256" key="15">
    <source>
        <dbReference type="ARBA" id="ARBA00023128"/>
    </source>
</evidence>
<keyword evidence="14 18" id="KW-0186">Copper</keyword>
<evidence type="ECO:0000256" key="5">
    <source>
        <dbReference type="ARBA" id="ARBA00022448"/>
    </source>
</evidence>
<keyword evidence="9 18" id="KW-0999">Mitochondrion inner membrane</keyword>
<dbReference type="InterPro" id="IPR011759">
    <property type="entry name" value="Cyt_c_oxidase_su2_TM_dom"/>
</dbReference>
<evidence type="ECO:0000256" key="16">
    <source>
        <dbReference type="ARBA" id="ARBA00023136"/>
    </source>
</evidence>
<comment type="cofactor">
    <cofactor evidence="18">
        <name>Cu cation</name>
        <dbReference type="ChEBI" id="CHEBI:23378"/>
    </cofactor>
    <text evidence="18">Binds a copper A center.</text>
</comment>
<dbReference type="FunFam" id="2.60.40.420:FF:000001">
    <property type="entry name" value="Cytochrome c oxidase subunit 2"/>
    <property type="match status" value="1"/>
</dbReference>
<evidence type="ECO:0000256" key="7">
    <source>
        <dbReference type="ARBA" id="ARBA00022692"/>
    </source>
</evidence>
<keyword evidence="7 18" id="KW-0812">Transmembrane</keyword>
<dbReference type="CDD" id="cd13912">
    <property type="entry name" value="CcO_II_C"/>
    <property type="match status" value="1"/>
</dbReference>
<dbReference type="PANTHER" id="PTHR22888">
    <property type="entry name" value="CYTOCHROME C OXIDASE, SUBUNIT II"/>
    <property type="match status" value="1"/>
</dbReference>
<keyword evidence="6 18" id="KW-0679">Respiratory chain</keyword>
<dbReference type="RefSeq" id="YP_086816.1">
    <property type="nucleotide sequence ID" value="NC_006280.1"/>
</dbReference>
<dbReference type="PROSITE" id="PS50999">
    <property type="entry name" value="COX2_TM"/>
    <property type="match status" value="1"/>
</dbReference>
<evidence type="ECO:0000256" key="10">
    <source>
        <dbReference type="ARBA" id="ARBA00022842"/>
    </source>
</evidence>
<dbReference type="CTD" id="4513"/>
<dbReference type="Gene3D" id="1.10.287.90">
    <property type="match status" value="1"/>
</dbReference>
<dbReference type="Pfam" id="PF02790">
    <property type="entry name" value="COX2_TM"/>
    <property type="match status" value="1"/>
</dbReference>
<evidence type="ECO:0000256" key="17">
    <source>
        <dbReference type="ARBA" id="ARBA00049512"/>
    </source>
</evidence>
<comment type="subunit">
    <text evidence="3">Component of the cytochrome c oxidase (complex IV, CIV), a multisubunit enzyme composed of a catalytic core of 3 subunits and several supernumerary subunits. The complex exists as a monomer or a dimer and forms supercomplexes (SCs) in the inner mitochondrial membrane with ubiquinol-cytochrome c oxidoreductase (cytochrome b-c1 complex, complex III, CIII).</text>
</comment>
<reference evidence="22" key="1">
    <citation type="journal article" date="2004" name="Appl. Environ. Microbiol.">
        <title>Evolutionary relationships of primary prokaryotic endosymbionts of whiteflies and their hosts.</title>
        <authorList>
            <person name="Thao M.L."/>
            <person name="Baumann P."/>
        </authorList>
    </citation>
    <scope>NUCLEOTIDE SEQUENCE</scope>
</reference>
<keyword evidence="13 19" id="KW-1133">Transmembrane helix</keyword>
<comment type="similarity">
    <text evidence="2 18">Belongs to the cytochrome c oxidase subunit 2 family.</text>
</comment>
<evidence type="ECO:0000256" key="18">
    <source>
        <dbReference type="RuleBase" id="RU000457"/>
    </source>
</evidence>